<dbReference type="InterPro" id="IPR011250">
    <property type="entry name" value="OMP/PagP_B-barrel"/>
</dbReference>
<organism evidence="3 4">
    <name type="scientific">Gaoshiqia sediminis</name>
    <dbReference type="NCBI Taxonomy" id="2986998"/>
    <lineage>
        <taxon>Bacteria</taxon>
        <taxon>Pseudomonadati</taxon>
        <taxon>Bacteroidota</taxon>
        <taxon>Bacteroidia</taxon>
        <taxon>Marinilabiliales</taxon>
        <taxon>Prolixibacteraceae</taxon>
        <taxon>Gaoshiqia</taxon>
    </lineage>
</organism>
<feature type="chain" id="PRO_5041435570" evidence="1">
    <location>
        <begin position="20"/>
        <end position="256"/>
    </location>
</feature>
<keyword evidence="4" id="KW-1185">Reference proteome</keyword>
<proteinExistence type="predicted"/>
<evidence type="ECO:0000259" key="2">
    <source>
        <dbReference type="Pfam" id="PF19573"/>
    </source>
</evidence>
<name>A0AA41Y9Y9_9BACT</name>
<accession>A0AA41Y9Y9</accession>
<evidence type="ECO:0000313" key="4">
    <source>
        <dbReference type="Proteomes" id="UP001163821"/>
    </source>
</evidence>
<feature type="domain" description="DUF6089" evidence="2">
    <location>
        <begin position="2"/>
        <end position="242"/>
    </location>
</feature>
<gene>
    <name evidence="3" type="ORF">N2K84_16590</name>
</gene>
<feature type="signal peptide" evidence="1">
    <location>
        <begin position="1"/>
        <end position="19"/>
    </location>
</feature>
<dbReference type="Gene3D" id="2.40.160.20">
    <property type="match status" value="1"/>
</dbReference>
<dbReference type="RefSeq" id="WP_282592954.1">
    <property type="nucleotide sequence ID" value="NZ_JAPAAF010000035.1"/>
</dbReference>
<dbReference type="AlphaFoldDB" id="A0AA41Y9Y9"/>
<sequence>MKRLFLLAFSLLMFGVLSAQKTADIGIWGGVGTYTGDMTSVNYKSSLGPAAGAFVRYNFNPRYSLRGTVMVSDLDVIGSYESHPWEFGKMVTDVSAMFEFNFFRYIMGSKRHPITPYLLVGLGVSLYPYDYDPEMLAGVVPYLNTNSAPNLPSGYDKAYRENVVAANIPLGFGFKFNVGERLSVGMEGQIRKYLDDRLDNLDDPLKYYTATGENAGYWTTYNDALHNNDWTFHFGVHLSYLIYRGGKKCPAYDNIN</sequence>
<keyword evidence="1" id="KW-0732">Signal</keyword>
<protein>
    <submittedName>
        <fullName evidence="3">DUF6089 family protein</fullName>
    </submittedName>
</protein>
<dbReference type="InterPro" id="IPR045743">
    <property type="entry name" value="DUF6089"/>
</dbReference>
<dbReference type="Pfam" id="PF19573">
    <property type="entry name" value="DUF6089"/>
    <property type="match status" value="1"/>
</dbReference>
<evidence type="ECO:0000313" key="3">
    <source>
        <dbReference type="EMBL" id="MCW0484361.1"/>
    </source>
</evidence>
<comment type="caution">
    <text evidence="3">The sequence shown here is derived from an EMBL/GenBank/DDBJ whole genome shotgun (WGS) entry which is preliminary data.</text>
</comment>
<dbReference type="EMBL" id="JAPAAF010000035">
    <property type="protein sequence ID" value="MCW0484361.1"/>
    <property type="molecule type" value="Genomic_DNA"/>
</dbReference>
<reference evidence="3" key="1">
    <citation type="submission" date="2022-10" db="EMBL/GenBank/DDBJ databases">
        <title>Gaoshiqiia sediminis gen. nov., sp. nov., isolated from coastal sediment.</title>
        <authorList>
            <person name="Yu W.X."/>
            <person name="Mu D.S."/>
            <person name="Du J.Z."/>
            <person name="Liang Y.Q."/>
        </authorList>
    </citation>
    <scope>NUCLEOTIDE SEQUENCE</scope>
    <source>
        <strain evidence="3">A06</strain>
    </source>
</reference>
<dbReference type="Proteomes" id="UP001163821">
    <property type="component" value="Unassembled WGS sequence"/>
</dbReference>
<dbReference type="SUPFAM" id="SSF56925">
    <property type="entry name" value="OMPA-like"/>
    <property type="match status" value="1"/>
</dbReference>
<evidence type="ECO:0000256" key="1">
    <source>
        <dbReference type="SAM" id="SignalP"/>
    </source>
</evidence>